<evidence type="ECO:0000313" key="2">
    <source>
        <dbReference type="EMBL" id="XCN73552.1"/>
    </source>
</evidence>
<keyword evidence="2" id="KW-0808">Transferase</keyword>
<dbReference type="KEGG" id="eaj:Q3M24_02020"/>
<organism evidence="2">
    <name type="scientific">Candidatus Electrothrix aestuarii</name>
    <dbReference type="NCBI Taxonomy" id="3062594"/>
    <lineage>
        <taxon>Bacteria</taxon>
        <taxon>Pseudomonadati</taxon>
        <taxon>Thermodesulfobacteriota</taxon>
        <taxon>Desulfobulbia</taxon>
        <taxon>Desulfobulbales</taxon>
        <taxon>Desulfobulbaceae</taxon>
        <taxon>Candidatus Electrothrix</taxon>
    </lineage>
</organism>
<dbReference type="InterPro" id="IPR001173">
    <property type="entry name" value="Glyco_trans_2-like"/>
</dbReference>
<keyword evidence="2" id="KW-0328">Glycosyltransferase</keyword>
<sequence>MRFSIITPSYNSALYLEQTIESVLRQQEGEGVSLEYIVVDGGSTDGSQKIIAQYAEYITHTIIEPDTGPANAINKGLRLASGDVIAWLNADDLYYPRTLERVRQALECRPAAAFCFGACPIVDEQGKEIRAGITRFKEFFYPFSSRFTYQCINYLSQPAMFFRRQAVDRAGLLSENMVAAWDYDFILRLWHFGDAVQVAGAPLSAFRWHEGSISGQNFQTQFQEEYLAAQVDAGVLSLQTVLHFFVRWGIVGAYSAMAQLRARGQQKDFQKNQG</sequence>
<gene>
    <name evidence="2" type="ORF">Q3M24_02020</name>
</gene>
<dbReference type="EC" id="2.4.-.-" evidence="2"/>
<dbReference type="GO" id="GO:0016758">
    <property type="term" value="F:hexosyltransferase activity"/>
    <property type="evidence" value="ECO:0007669"/>
    <property type="project" value="UniProtKB-ARBA"/>
</dbReference>
<dbReference type="CDD" id="cd06433">
    <property type="entry name" value="GT_2_WfgS_like"/>
    <property type="match status" value="1"/>
</dbReference>
<evidence type="ECO:0000259" key="1">
    <source>
        <dbReference type="Pfam" id="PF00535"/>
    </source>
</evidence>
<feature type="domain" description="Glycosyltransferase 2-like" evidence="1">
    <location>
        <begin position="4"/>
        <end position="168"/>
    </location>
</feature>
<dbReference type="EMBL" id="CP159373">
    <property type="protein sequence ID" value="XCN73552.1"/>
    <property type="molecule type" value="Genomic_DNA"/>
</dbReference>
<dbReference type="PANTHER" id="PTHR22916">
    <property type="entry name" value="GLYCOSYLTRANSFERASE"/>
    <property type="match status" value="1"/>
</dbReference>
<reference evidence="2" key="1">
    <citation type="journal article" date="2024" name="Syst. Appl. Microbiol.">
        <title>First single-strain enrichments of Electrothrix cable bacteria, description of E. aestuarii sp. nov. and E. rattekaaiensis sp. nov., and proposal of a cable bacteria taxonomy following the rules of the SeqCode.</title>
        <authorList>
            <person name="Plum-Jensen L.E."/>
            <person name="Schramm A."/>
            <person name="Marshall I.P.G."/>
        </authorList>
    </citation>
    <scope>NUCLEOTIDE SEQUENCE</scope>
    <source>
        <strain evidence="2">Rat1</strain>
    </source>
</reference>
<protein>
    <submittedName>
        <fullName evidence="2">Glycosyltransferase family 2 protein</fullName>
        <ecNumber evidence="2">2.4.-.-</ecNumber>
    </submittedName>
</protein>
<dbReference type="PANTHER" id="PTHR22916:SF65">
    <property type="entry name" value="SLR1065 PROTEIN"/>
    <property type="match status" value="1"/>
</dbReference>
<accession>A0AAU8LW91</accession>
<proteinExistence type="predicted"/>
<dbReference type="InterPro" id="IPR029044">
    <property type="entry name" value="Nucleotide-diphossugar_trans"/>
</dbReference>
<dbReference type="Pfam" id="PF00535">
    <property type="entry name" value="Glycos_transf_2"/>
    <property type="match status" value="1"/>
</dbReference>
<name>A0AAU8LW91_9BACT</name>
<dbReference type="SUPFAM" id="SSF53448">
    <property type="entry name" value="Nucleotide-diphospho-sugar transferases"/>
    <property type="match status" value="1"/>
</dbReference>
<reference evidence="2" key="2">
    <citation type="submission" date="2024-06" db="EMBL/GenBank/DDBJ databases">
        <authorList>
            <person name="Plum-Jensen L.E."/>
            <person name="Schramm A."/>
            <person name="Marshall I.P.G."/>
        </authorList>
    </citation>
    <scope>NUCLEOTIDE SEQUENCE</scope>
    <source>
        <strain evidence="2">Rat1</strain>
    </source>
</reference>
<dbReference type="Gene3D" id="3.90.550.10">
    <property type="entry name" value="Spore Coat Polysaccharide Biosynthesis Protein SpsA, Chain A"/>
    <property type="match status" value="1"/>
</dbReference>
<dbReference type="AlphaFoldDB" id="A0AAU8LW91"/>